<gene>
    <name evidence="3" type="ORF">DesU5LDRAFT_2788</name>
</gene>
<dbReference type="InterPro" id="IPR002559">
    <property type="entry name" value="Transposase_11"/>
</dbReference>
<protein>
    <submittedName>
        <fullName evidence="3">Transposase</fullName>
    </submittedName>
</protein>
<dbReference type="STRING" id="596152.DesU5LDRAFT_2788"/>
<dbReference type="GO" id="GO:0004803">
    <property type="term" value="F:transposase activity"/>
    <property type="evidence" value="ECO:0007669"/>
    <property type="project" value="InterPro"/>
</dbReference>
<proteinExistence type="predicted"/>
<feature type="domain" description="Insertion element IS402-like" evidence="2">
    <location>
        <begin position="20"/>
        <end position="89"/>
    </location>
</feature>
<dbReference type="PANTHER" id="PTHR30007">
    <property type="entry name" value="PHP DOMAIN PROTEIN"/>
    <property type="match status" value="1"/>
</dbReference>
<dbReference type="Pfam" id="PF13340">
    <property type="entry name" value="DUF4096"/>
    <property type="match status" value="1"/>
</dbReference>
<dbReference type="GO" id="GO:0006313">
    <property type="term" value="P:DNA transposition"/>
    <property type="evidence" value="ECO:0007669"/>
    <property type="project" value="InterPro"/>
</dbReference>
<dbReference type="Pfam" id="PF01609">
    <property type="entry name" value="DDE_Tnp_1"/>
    <property type="match status" value="1"/>
</dbReference>
<organism evidence="3">
    <name type="scientific">Desulfovibrio sp. U5L</name>
    <dbReference type="NCBI Taxonomy" id="596152"/>
    <lineage>
        <taxon>Bacteria</taxon>
        <taxon>Pseudomonadati</taxon>
        <taxon>Thermodesulfobacteriota</taxon>
        <taxon>Desulfovibrionia</taxon>
        <taxon>Desulfovibrionales</taxon>
        <taxon>Desulfovibrionaceae</taxon>
        <taxon>Desulfovibrio</taxon>
    </lineage>
</organism>
<dbReference type="HOGENOM" id="CLU_2733517_0_0_7"/>
<dbReference type="InterPro" id="IPR025161">
    <property type="entry name" value="IS402-like_dom"/>
</dbReference>
<dbReference type="PANTHER" id="PTHR30007:SF0">
    <property type="entry name" value="TRANSPOSASE"/>
    <property type="match status" value="1"/>
</dbReference>
<evidence type="ECO:0000259" key="2">
    <source>
        <dbReference type="Pfam" id="PF13340"/>
    </source>
</evidence>
<dbReference type="GO" id="GO:0003677">
    <property type="term" value="F:DNA binding"/>
    <property type="evidence" value="ECO:0007669"/>
    <property type="project" value="InterPro"/>
</dbReference>
<dbReference type="EMBL" id="JH600068">
    <property type="protein sequence ID" value="EIG54433.1"/>
    <property type="molecule type" value="Genomic_DNA"/>
</dbReference>
<name>I2Q3S7_9BACT</name>
<dbReference type="NCBIfam" id="NF033580">
    <property type="entry name" value="transpos_IS5_3"/>
    <property type="match status" value="1"/>
</dbReference>
<reference evidence="3" key="1">
    <citation type="submission" date="2011-11" db="EMBL/GenBank/DDBJ databases">
        <title>Improved High-Quality Draft sequence of Desulfovibrio sp. U5L.</title>
        <authorList>
            <consortium name="US DOE Joint Genome Institute"/>
            <person name="Lucas S."/>
            <person name="Han J."/>
            <person name="Lapidus A."/>
            <person name="Cheng J.-F."/>
            <person name="Goodwin L."/>
            <person name="Pitluck S."/>
            <person name="Peters L."/>
            <person name="Ovchinnikova G."/>
            <person name="Held B."/>
            <person name="Detter J.C."/>
            <person name="Han C."/>
            <person name="Tapia R."/>
            <person name="Land M."/>
            <person name="Hauser L."/>
            <person name="Kyrpides N."/>
            <person name="Ivanova N."/>
            <person name="Pagani I."/>
            <person name="Gabster J."/>
            <person name="Walker C."/>
            <person name="Stolyar S."/>
            <person name="Stahl D."/>
            <person name="Arkin A."/>
            <person name="Dehal P."/>
            <person name="Hazen T."/>
            <person name="Woyke T."/>
        </authorList>
    </citation>
    <scope>NUCLEOTIDE SEQUENCE [LARGE SCALE GENOMIC DNA]</scope>
    <source>
        <strain evidence="3">U5L</strain>
    </source>
</reference>
<evidence type="ECO:0000259" key="1">
    <source>
        <dbReference type="Pfam" id="PF01609"/>
    </source>
</evidence>
<evidence type="ECO:0000313" key="3">
    <source>
        <dbReference type="EMBL" id="EIG54433.1"/>
    </source>
</evidence>
<accession>I2Q3S7</accession>
<dbReference type="AlphaFoldDB" id="I2Q3S7"/>
<feature type="domain" description="Transposase IS4-like" evidence="1">
    <location>
        <begin position="108"/>
        <end position="254"/>
    </location>
</feature>
<sequence>MESNYRERMAHRKSYPTDSSDEEWYCVAPYPALLPKDAGQRKHEFREVVNALRWIVRAEAPWRMLPNDFPPWQAVHPQTLRWIAAGCFEDRTQDLRQVLRLAAGKKEQPSAVIMDSRILRSSPESGHRAGYDGHKRKRGSKLHIMAVDTPGNLLTAHVTPADEQDRTQVGQLASEVQEITGGQVNVAFVDQGYTGEKSAAQTAHNGMEFSVVKLPKAKRGFVLLPKRCVVARSFAWLTRFRRLVRDYARRPETVAGLHCITFACPMLQKIVPLIFGQFMTCSRQT</sequence>
<dbReference type="eggNOG" id="COG3293">
    <property type="taxonomic scope" value="Bacteria"/>
</dbReference>